<proteinExistence type="predicted"/>
<reference evidence="2 3" key="1">
    <citation type="submission" date="2018-10" db="EMBL/GenBank/DDBJ databases">
        <title>Fifty Aureobasidium pullulans genomes reveal a recombining polyextremotolerant generalist.</title>
        <authorList>
            <person name="Gostincar C."/>
            <person name="Turk M."/>
            <person name="Zajc J."/>
            <person name="Gunde-Cimerman N."/>
        </authorList>
    </citation>
    <scope>NUCLEOTIDE SEQUENCE [LARGE SCALE GENOMIC DNA]</scope>
    <source>
        <strain evidence="2 3">EXF-10659</strain>
    </source>
</reference>
<gene>
    <name evidence="2" type="ORF">D6D19_02121</name>
</gene>
<evidence type="ECO:0000313" key="2">
    <source>
        <dbReference type="EMBL" id="THW77589.1"/>
    </source>
</evidence>
<dbReference type="Proteomes" id="UP000308802">
    <property type="component" value="Unassembled WGS sequence"/>
</dbReference>
<evidence type="ECO:0000313" key="3">
    <source>
        <dbReference type="Proteomes" id="UP000308802"/>
    </source>
</evidence>
<protein>
    <submittedName>
        <fullName evidence="2">Uncharacterized protein</fullName>
    </submittedName>
</protein>
<evidence type="ECO:0000256" key="1">
    <source>
        <dbReference type="SAM" id="MobiDB-lite"/>
    </source>
</evidence>
<name>A0A4S9AE40_AURPU</name>
<organism evidence="2 3">
    <name type="scientific">Aureobasidium pullulans</name>
    <name type="common">Black yeast</name>
    <name type="synonym">Pullularia pullulans</name>
    <dbReference type="NCBI Taxonomy" id="5580"/>
    <lineage>
        <taxon>Eukaryota</taxon>
        <taxon>Fungi</taxon>
        <taxon>Dikarya</taxon>
        <taxon>Ascomycota</taxon>
        <taxon>Pezizomycotina</taxon>
        <taxon>Dothideomycetes</taxon>
        <taxon>Dothideomycetidae</taxon>
        <taxon>Dothideales</taxon>
        <taxon>Saccotheciaceae</taxon>
        <taxon>Aureobasidium</taxon>
    </lineage>
</organism>
<comment type="caution">
    <text evidence="2">The sequence shown here is derived from an EMBL/GenBank/DDBJ whole genome shotgun (WGS) entry which is preliminary data.</text>
</comment>
<sequence>PIHLLNPPEQPREQLPILPAQPLPPRYQPVHLLNKHEDPQTQPLALPNQLLPPRHQPIYLIDKHEDPQTQRLALPNQPLNISLLRSDPVPLASRTAVVAEGSIMIPPAFVKDFPLRLRNAGISEGMVYNAAPLNEFSPDSYPRGPIPFPRIEGLPDPLRSTYAQNEHTETTPTTMGTTRYKALVLTA</sequence>
<dbReference type="AlphaFoldDB" id="A0A4S9AE40"/>
<feature type="region of interest" description="Disordered" evidence="1">
    <location>
        <begin position="1"/>
        <end position="21"/>
    </location>
</feature>
<dbReference type="EMBL" id="QZAO01000037">
    <property type="protein sequence ID" value="THW77589.1"/>
    <property type="molecule type" value="Genomic_DNA"/>
</dbReference>
<accession>A0A4S9AE40</accession>
<feature type="non-terminal residue" evidence="2">
    <location>
        <position position="1"/>
    </location>
</feature>